<feature type="transmembrane region" description="Helical" evidence="1">
    <location>
        <begin position="144"/>
        <end position="163"/>
    </location>
</feature>
<feature type="transmembrane region" description="Helical" evidence="1">
    <location>
        <begin position="244"/>
        <end position="266"/>
    </location>
</feature>
<keyword evidence="1" id="KW-0472">Membrane</keyword>
<reference evidence="2" key="1">
    <citation type="submission" date="2022-04" db="EMBL/GenBank/DDBJ databases">
        <title>Draft genome sequences of lactic acid bacteria (LAB) strains involved in meat spoilage.</title>
        <authorList>
            <person name="Palevich N."/>
        </authorList>
    </citation>
    <scope>NUCLEOTIDE SEQUENCE</scope>
    <source>
        <strain evidence="2">9-14</strain>
    </source>
</reference>
<dbReference type="EMBL" id="JALRMR010000001">
    <property type="protein sequence ID" value="MDT1973009.1"/>
    <property type="molecule type" value="Genomic_DNA"/>
</dbReference>
<feature type="transmembrane region" description="Helical" evidence="1">
    <location>
        <begin position="432"/>
        <end position="449"/>
    </location>
</feature>
<keyword evidence="1" id="KW-0812">Transmembrane</keyword>
<feature type="transmembrane region" description="Helical" evidence="1">
    <location>
        <begin position="406"/>
        <end position="425"/>
    </location>
</feature>
<dbReference type="Proteomes" id="UP001249945">
    <property type="component" value="Unassembled WGS sequence"/>
</dbReference>
<evidence type="ECO:0000256" key="1">
    <source>
        <dbReference type="SAM" id="Phobius"/>
    </source>
</evidence>
<evidence type="ECO:0008006" key="4">
    <source>
        <dbReference type="Google" id="ProtNLM"/>
    </source>
</evidence>
<sequence length="484" mass="55514">MKKLIVISANYIMRSLFLLVSLIIVWSILFNWSIYYSTDYYLNILGVIGIIVLLIGILYLTRKMKGSYFIGLLLLIAFSVQLFWIIYSKVEPISDFSYMLNGAKHLANGNFQAVKADDYFFWYTTQLGYPVFEALIIKFSSGSLITLQLMNSLFILGTIYLIYDSGKNCINEQAGRIASLFYASYIGLFIMVPVLTNQHSSAFFIFLGLRLLIHPNFKRTLWMRGLVGLCLAVGNILYPIGILFLISIFLYIVFYMGISEGGISVIDKLKSIGMVIGVYLLTLFVFSVALLGLGISNHSIQHYDNNWKFVLGLNQETNGQYSLTDFETLLPSYLARDEEEHTKIEKKLIQERLNQPKEVVELIVNKTLYMWGMPNDSYKYANIYPSEKKTIEAVKVPYVRIESSQYFVISLFMLLSGVCLLVTARNLTNNKLNLYTIAMLGGFLIYFIIEIQVRYRYFFIPMMCLLASYSFSLLSDRVSKRLSK</sequence>
<feature type="transmembrane region" description="Helical" evidence="1">
    <location>
        <begin position="455"/>
        <end position="474"/>
    </location>
</feature>
<proteinExistence type="predicted"/>
<feature type="transmembrane region" description="Helical" evidence="1">
    <location>
        <begin position="273"/>
        <end position="295"/>
    </location>
</feature>
<organism evidence="2 3">
    <name type="scientific">Carnobacterium divergens</name>
    <name type="common">Lactobacillus divergens</name>
    <dbReference type="NCBI Taxonomy" id="2748"/>
    <lineage>
        <taxon>Bacteria</taxon>
        <taxon>Bacillati</taxon>
        <taxon>Bacillota</taxon>
        <taxon>Bacilli</taxon>
        <taxon>Lactobacillales</taxon>
        <taxon>Carnobacteriaceae</taxon>
        <taxon>Carnobacterium</taxon>
    </lineage>
</organism>
<protein>
    <recommendedName>
        <fullName evidence="4">Glycosyltransferase RgtA/B/C/D-like domain-containing protein</fullName>
    </recommendedName>
</protein>
<dbReference type="RefSeq" id="WP_311779798.1">
    <property type="nucleotide sequence ID" value="NZ_JALRMQ010000006.1"/>
</dbReference>
<dbReference type="AlphaFoldDB" id="A0AAW8R5I9"/>
<keyword evidence="1" id="KW-1133">Transmembrane helix</keyword>
<gene>
    <name evidence="2" type="ORF">MX635_01205</name>
</gene>
<feature type="transmembrane region" description="Helical" evidence="1">
    <location>
        <begin position="40"/>
        <end position="61"/>
    </location>
</feature>
<name>A0AAW8R5I9_CARDV</name>
<comment type="caution">
    <text evidence="2">The sequence shown here is derived from an EMBL/GenBank/DDBJ whole genome shotgun (WGS) entry which is preliminary data.</text>
</comment>
<evidence type="ECO:0000313" key="3">
    <source>
        <dbReference type="Proteomes" id="UP001249945"/>
    </source>
</evidence>
<feature type="transmembrane region" description="Helical" evidence="1">
    <location>
        <begin position="183"/>
        <end position="209"/>
    </location>
</feature>
<accession>A0AAW8R5I9</accession>
<feature type="transmembrane region" description="Helical" evidence="1">
    <location>
        <begin position="12"/>
        <end position="34"/>
    </location>
</feature>
<feature type="transmembrane region" description="Helical" evidence="1">
    <location>
        <begin position="68"/>
        <end position="87"/>
    </location>
</feature>
<evidence type="ECO:0000313" key="2">
    <source>
        <dbReference type="EMBL" id="MDT1973009.1"/>
    </source>
</evidence>